<evidence type="ECO:0000313" key="7">
    <source>
        <dbReference type="Proteomes" id="UP001651880"/>
    </source>
</evidence>
<dbReference type="SUPFAM" id="SSF52540">
    <property type="entry name" value="P-loop containing nucleoside triphosphate hydrolases"/>
    <property type="match status" value="1"/>
</dbReference>
<dbReference type="InterPro" id="IPR000432">
    <property type="entry name" value="DNA_mismatch_repair_MutS_C"/>
</dbReference>
<sequence length="653" mass="72969">MKETAIKLLEYDKIKEKLAEYAVSDQAKGVIKELKPSTDINIIEGWLHETTEGCMIMDRCSSVPLYSLKGIDKVINKLGKGGILYPEELSAILELLESVRRIRKFMIPMQDIAPDVSSYALSMHELKDLAEEISNSIEYDRVSDKASPELNKIRKKIGITDDRIRQKLNSLLNSSAYAAYIQEAFVSMRNGRYVIPVKKEYRKNIEGSVLDTSASGSTLFIEPASVKKLHEELNMLKLEEENEVYKILSFLTGIVESYKRELSINIEAMIHYDFVFAKAKFSKSLDCREVKLNTENYISIHSGRHPLIGKDAVPIDFLIGNDYRALVITGPNTGGKTVALKTVGLMTMMVQSGLHVSVGSGSEFAVFEDILVDIGDGQSIEQSLSTFSSHMKNISAILECADSKTLVIIDELGSGTDPSEGMGLAAAILEEIYDKGATIIATTHYSEIKSFAAAKDGFENGCMEFDIETLSPMYKLNIGKAGESNALLIALRLGISRNIVERAHEITYKEKKDYSNIYKEPNAKNANAKSFVKPHIQQAAKCTESICGKKEDQEQKAKKTFQIGDCVYISSMGRTGIVCESENSKGELGVMVMKKKLKVNKKRLSLYIQGDELYPKDYDFDIVFETKENRKKRHILSRKHVEGLEITVPNKEE</sequence>
<dbReference type="PANTHER" id="PTHR48466:SF2">
    <property type="entry name" value="OS10G0509000 PROTEIN"/>
    <property type="match status" value="1"/>
</dbReference>
<reference evidence="6 7" key="1">
    <citation type="submission" date="2021-10" db="EMBL/GenBank/DDBJ databases">
        <title>Lutispora strain m25 sp. nov., a thermophilic, non-spore-forming bacterium isolated from a lab-scale methanogenic bioreactor digesting anaerobic sludge.</title>
        <authorList>
            <person name="El Houari A."/>
            <person name="Mcdonald J."/>
        </authorList>
    </citation>
    <scope>NUCLEOTIDE SEQUENCE [LARGE SCALE GENOMIC DNA]</scope>
    <source>
        <strain evidence="7">m25</strain>
    </source>
</reference>
<dbReference type="PANTHER" id="PTHR48466">
    <property type="entry name" value="OS10G0509000 PROTEIN-RELATED"/>
    <property type="match status" value="1"/>
</dbReference>
<dbReference type="SUPFAM" id="SSF48334">
    <property type="entry name" value="DNA repair protein MutS, domain III"/>
    <property type="match status" value="1"/>
</dbReference>
<dbReference type="SMART" id="SM00534">
    <property type="entry name" value="MUTSac"/>
    <property type="match status" value="1"/>
</dbReference>
<keyword evidence="3" id="KW-0067">ATP-binding</keyword>
<dbReference type="RefSeq" id="WP_255227427.1">
    <property type="nucleotide sequence ID" value="NZ_JAJEKE010000008.1"/>
</dbReference>
<dbReference type="Proteomes" id="UP001651880">
    <property type="component" value="Unassembled WGS sequence"/>
</dbReference>
<comment type="caution">
    <text evidence="6">The sequence shown here is derived from an EMBL/GenBank/DDBJ whole genome shotgun (WGS) entry which is preliminary data.</text>
</comment>
<dbReference type="PROSITE" id="PS00486">
    <property type="entry name" value="DNA_MISMATCH_REPAIR_2"/>
    <property type="match status" value="1"/>
</dbReference>
<dbReference type="InterPro" id="IPR027417">
    <property type="entry name" value="P-loop_NTPase"/>
</dbReference>
<dbReference type="InterPro" id="IPR045076">
    <property type="entry name" value="MutS"/>
</dbReference>
<keyword evidence="1" id="KW-0540">Nuclease</keyword>
<evidence type="ECO:0000259" key="5">
    <source>
        <dbReference type="PROSITE" id="PS00486"/>
    </source>
</evidence>
<dbReference type="InterPro" id="IPR036187">
    <property type="entry name" value="DNA_mismatch_repair_MutS_sf"/>
</dbReference>
<evidence type="ECO:0000256" key="3">
    <source>
        <dbReference type="ARBA" id="ARBA00022840"/>
    </source>
</evidence>
<dbReference type="SMART" id="SM00533">
    <property type="entry name" value="MUTSd"/>
    <property type="match status" value="1"/>
</dbReference>
<keyword evidence="1" id="KW-0378">Hydrolase</keyword>
<protein>
    <recommendedName>
        <fullName evidence="5">DNA mismatch repair proteins mutS family domain-containing protein</fullName>
    </recommendedName>
</protein>
<organism evidence="6 7">
    <name type="scientific">Lutispora saccharofermentans</name>
    <dbReference type="NCBI Taxonomy" id="3024236"/>
    <lineage>
        <taxon>Bacteria</taxon>
        <taxon>Bacillati</taxon>
        <taxon>Bacillota</taxon>
        <taxon>Clostridia</taxon>
        <taxon>Lutisporales</taxon>
        <taxon>Lutisporaceae</taxon>
        <taxon>Lutispora</taxon>
    </lineage>
</organism>
<dbReference type="EMBL" id="JAJEKE010000008">
    <property type="protein sequence ID" value="MCQ1529906.1"/>
    <property type="molecule type" value="Genomic_DNA"/>
</dbReference>
<dbReference type="NCBIfam" id="TIGR01069">
    <property type="entry name" value="mutS2"/>
    <property type="match status" value="1"/>
</dbReference>
<proteinExistence type="predicted"/>
<name>A0ABT1NJ48_9FIRM</name>
<evidence type="ECO:0000256" key="2">
    <source>
        <dbReference type="ARBA" id="ARBA00022741"/>
    </source>
</evidence>
<dbReference type="Gene3D" id="3.40.50.300">
    <property type="entry name" value="P-loop containing nucleotide triphosphate hydrolases"/>
    <property type="match status" value="1"/>
</dbReference>
<accession>A0ABT1NJ48</accession>
<keyword evidence="2" id="KW-0547">Nucleotide-binding</keyword>
<evidence type="ECO:0000256" key="4">
    <source>
        <dbReference type="ARBA" id="ARBA00023125"/>
    </source>
</evidence>
<feature type="domain" description="DNA mismatch repair proteins mutS family" evidence="5">
    <location>
        <begin position="405"/>
        <end position="421"/>
    </location>
</feature>
<keyword evidence="4" id="KW-0238">DNA-binding</keyword>
<evidence type="ECO:0000256" key="1">
    <source>
        <dbReference type="ARBA" id="ARBA00022722"/>
    </source>
</evidence>
<dbReference type="PIRSF" id="PIRSF005814">
    <property type="entry name" value="MutS_YshD"/>
    <property type="match status" value="1"/>
</dbReference>
<evidence type="ECO:0000313" key="6">
    <source>
        <dbReference type="EMBL" id="MCQ1529906.1"/>
    </source>
</evidence>
<dbReference type="InterPro" id="IPR007696">
    <property type="entry name" value="DNA_mismatch_repair_MutS_core"/>
</dbReference>
<dbReference type="InterPro" id="IPR005747">
    <property type="entry name" value="MutS2"/>
</dbReference>
<keyword evidence="7" id="KW-1185">Reference proteome</keyword>
<gene>
    <name evidence="6" type="ORF">LJD61_10170</name>
</gene>
<dbReference type="Pfam" id="PF00488">
    <property type="entry name" value="MutS_V"/>
    <property type="match status" value="1"/>
</dbReference>